<reference evidence="7" key="3">
    <citation type="submission" date="2025-09" db="UniProtKB">
        <authorList>
            <consortium name="Ensembl"/>
        </authorList>
    </citation>
    <scope>IDENTIFICATION</scope>
</reference>
<dbReference type="GeneTree" id="ENSGT00950000183099"/>
<dbReference type="InterPro" id="IPR032281">
    <property type="entry name" value="Ribosomal_uS2_C"/>
</dbReference>
<evidence type="ECO:0000313" key="8">
    <source>
        <dbReference type="Proteomes" id="UP000005225"/>
    </source>
</evidence>
<dbReference type="InParanoid" id="H0XLS2"/>
<proteinExistence type="inferred from homology"/>
<dbReference type="GO" id="GO:0015935">
    <property type="term" value="C:small ribosomal subunit"/>
    <property type="evidence" value="ECO:0007669"/>
    <property type="project" value="InterPro"/>
</dbReference>
<evidence type="ECO:0000256" key="1">
    <source>
        <dbReference type="ARBA" id="ARBA00006242"/>
    </source>
</evidence>
<dbReference type="eggNOG" id="KOG0830">
    <property type="taxonomic scope" value="Eukaryota"/>
</dbReference>
<evidence type="ECO:0000256" key="2">
    <source>
        <dbReference type="ARBA" id="ARBA00022980"/>
    </source>
</evidence>
<evidence type="ECO:0000256" key="5">
    <source>
        <dbReference type="SAM" id="MobiDB-lite"/>
    </source>
</evidence>
<dbReference type="GO" id="GO:0003735">
    <property type="term" value="F:structural constituent of ribosome"/>
    <property type="evidence" value="ECO:0007669"/>
    <property type="project" value="InterPro"/>
</dbReference>
<dbReference type="Gene3D" id="3.40.50.10490">
    <property type="entry name" value="Glucose-6-phosphate isomerase like protein, domain 1"/>
    <property type="match status" value="1"/>
</dbReference>
<comment type="similarity">
    <text evidence="1">Belongs to the universal ribosomal protein uS2 family.</text>
</comment>
<evidence type="ECO:0000313" key="7">
    <source>
        <dbReference type="Ensembl" id="ENSOGAP00000017062.1"/>
    </source>
</evidence>
<dbReference type="Proteomes" id="UP000005225">
    <property type="component" value="Unassembled WGS sequence"/>
</dbReference>
<keyword evidence="8" id="KW-1185">Reference proteome</keyword>
<organism evidence="7 8">
    <name type="scientific">Otolemur garnettii</name>
    <name type="common">Small-eared galago</name>
    <name type="synonym">Garnett's greater bushbaby</name>
    <dbReference type="NCBI Taxonomy" id="30611"/>
    <lineage>
        <taxon>Eukaryota</taxon>
        <taxon>Metazoa</taxon>
        <taxon>Chordata</taxon>
        <taxon>Craniata</taxon>
        <taxon>Vertebrata</taxon>
        <taxon>Euteleostomi</taxon>
        <taxon>Mammalia</taxon>
        <taxon>Eutheria</taxon>
        <taxon>Euarchontoglires</taxon>
        <taxon>Primates</taxon>
        <taxon>Strepsirrhini</taxon>
        <taxon>Lorisiformes</taxon>
        <taxon>Galagidae</taxon>
        <taxon>Otolemur</taxon>
    </lineage>
</organism>
<dbReference type="Pfam" id="PF16122">
    <property type="entry name" value="40S_SA_C"/>
    <property type="match status" value="1"/>
</dbReference>
<dbReference type="HOGENOM" id="CLU_058171_1_0_1"/>
<dbReference type="InterPro" id="IPR023591">
    <property type="entry name" value="Ribosomal_uS2_flav_dom_sf"/>
</dbReference>
<feature type="compositionally biased region" description="Polar residues" evidence="5">
    <location>
        <begin position="249"/>
        <end position="264"/>
    </location>
</feature>
<feature type="region of interest" description="Disordered" evidence="5">
    <location>
        <begin position="195"/>
        <end position="264"/>
    </location>
</feature>
<keyword evidence="2" id="KW-0689">Ribosomal protein</keyword>
<dbReference type="EMBL" id="AAQR03170376">
    <property type="status" value="NOT_ANNOTATED_CDS"/>
    <property type="molecule type" value="Genomic_DNA"/>
</dbReference>
<reference evidence="8" key="1">
    <citation type="submission" date="2011-03" db="EMBL/GenBank/DDBJ databases">
        <title>Version 3 of the genome sequence of Otolemur garnettii (Bushbaby).</title>
        <authorList>
            <consortium name="The Broad Institute Genome Sequencing Platform"/>
            <person name="Di Palma F."/>
            <person name="Johnson J."/>
            <person name="Lander E.S."/>
            <person name="Lindblad-Toh K."/>
            <person name="Jaffe D.B."/>
            <person name="Gnerre S."/>
            <person name="MacCallum I."/>
            <person name="Przybylski D."/>
            <person name="Ribeiro F.J."/>
            <person name="Burton J.N."/>
            <person name="Walker B.J."/>
            <person name="Sharpe T."/>
            <person name="Hall G."/>
        </authorList>
    </citation>
    <scope>NUCLEOTIDE SEQUENCE [LARGE SCALE GENOMIC DNA]</scope>
</reference>
<dbReference type="PRINTS" id="PR00395">
    <property type="entry name" value="RIBOSOMALS2"/>
</dbReference>
<protein>
    <recommendedName>
        <fullName evidence="4">40S ribosomal protein SA</fullName>
    </recommendedName>
</protein>
<evidence type="ECO:0000256" key="3">
    <source>
        <dbReference type="ARBA" id="ARBA00023274"/>
    </source>
</evidence>
<dbReference type="InterPro" id="IPR018130">
    <property type="entry name" value="Ribosomal_uS2_CS"/>
</dbReference>
<dbReference type="PROSITE" id="PS00963">
    <property type="entry name" value="RIBOSOMAL_S2_2"/>
    <property type="match status" value="1"/>
</dbReference>
<sequence length="264" mass="29238">LSSVTHEIAWKEEALLKFLSTGTHLDGTNHYFQMEKDIYKRKSDGVYIINLRRTWKKLLLTAYAIVANVSVISSRNTGQQAVLNFAAATGATPIPGSFCPRAFTSQIQAAIQEPCLLVVTNPRADHQPLTEVPYVKLPTIALCYTDSLRSVDIAIPDLMWQMLAQEVLRMHSTTSCEHLREVMPDLGFYRDPEEIEKGQQAAAEESQGERTGPAPEFTAAQAKAADWTEGQVPAVPTQQFPTEEWSAAPSAQATEWVGTTTEWS</sequence>
<accession>H0XLS2</accession>
<dbReference type="GO" id="GO:0006412">
    <property type="term" value="P:translation"/>
    <property type="evidence" value="ECO:0007669"/>
    <property type="project" value="InterPro"/>
</dbReference>
<dbReference type="STRING" id="30611.ENSOGAP00000017062"/>
<evidence type="ECO:0000259" key="6">
    <source>
        <dbReference type="Pfam" id="PF16122"/>
    </source>
</evidence>
<evidence type="ECO:0000256" key="4">
    <source>
        <dbReference type="ARBA" id="ARBA00035401"/>
    </source>
</evidence>
<dbReference type="InterPro" id="IPR001865">
    <property type="entry name" value="Ribosomal_uS2"/>
</dbReference>
<dbReference type="InterPro" id="IPR005707">
    <property type="entry name" value="Ribosomal_uS2_euk/arc"/>
</dbReference>
<keyword evidence="3" id="KW-0687">Ribonucleoprotein</keyword>
<reference evidence="7" key="2">
    <citation type="submission" date="2025-08" db="UniProtKB">
        <authorList>
            <consortium name="Ensembl"/>
        </authorList>
    </citation>
    <scope>IDENTIFICATION</scope>
</reference>
<dbReference type="Ensembl" id="ENSOGAT00000027476.1">
    <property type="protein sequence ID" value="ENSOGAP00000017062.1"/>
    <property type="gene ID" value="ENSOGAG00000027246.1"/>
</dbReference>
<name>H0XLS2_OTOGA</name>
<dbReference type="PANTHER" id="PTHR11489">
    <property type="entry name" value="40S RIBOSOMAL PROTEIN SA"/>
    <property type="match status" value="1"/>
</dbReference>
<feature type="domain" description="Small ribosomal subunit protein uS2 C-terminal" evidence="6">
    <location>
        <begin position="188"/>
        <end position="260"/>
    </location>
</feature>
<dbReference type="AlphaFoldDB" id="H0XLS2"/>
<dbReference type="SUPFAM" id="SSF52313">
    <property type="entry name" value="Ribosomal protein S2"/>
    <property type="match status" value="1"/>
</dbReference>